<dbReference type="GO" id="GO:0046872">
    <property type="term" value="F:metal ion binding"/>
    <property type="evidence" value="ECO:0007669"/>
    <property type="project" value="UniProtKB-KW"/>
</dbReference>
<sequence>MPATRYSYTAIALHWLIALLLAFQIALGWALEGNNSPELFARYQLHKSIGITILLLSLARLAIRFILPRPPASDGPAWTRGLASAVHWLFYLVMILGPLTGWLLVSTARVQVPTLLYGTLPWPHLPVSPAWHEPAEAIHGAMAWLAIGLFLLHIAGALRHQWLLGKPELQRIIPFAHGKAAGAAVGALALVAGAFVAGQTIYPERDRPVAKKAALVPTAAPVAPRAAPAALPTEEEGKAPVEEAAKETPVEAKEPLANWTVASGGRLGFTARWNGEAVDGSFGRWRATIRFSRDELAQSNIRVTVDLASADTGDGQRDDSLKGSDFFNVTAQPNAIFAARDVRHLGGDRYEARGTLDLRGVSKPATLRFTLRIEGDTARVAGTARIDRTAFGVGQGEWAATDAIAAGVDIDFSFSATRPAS</sequence>
<keyword evidence="8" id="KW-0249">Electron transport</keyword>
<feature type="transmembrane region" description="Helical" evidence="13">
    <location>
        <begin position="49"/>
        <end position="67"/>
    </location>
</feature>
<dbReference type="SMART" id="SM00867">
    <property type="entry name" value="YceI"/>
    <property type="match status" value="1"/>
</dbReference>
<dbReference type="AlphaFoldDB" id="A0A1Y5PZP2"/>
<accession>A0A1Y5PZP2</accession>
<protein>
    <submittedName>
        <fullName evidence="15">YceI</fullName>
    </submittedName>
</protein>
<comment type="similarity">
    <text evidence="12">Belongs to the cytochrome b561 family.</text>
</comment>
<dbReference type="GO" id="GO:0009055">
    <property type="term" value="F:electron transfer activity"/>
    <property type="evidence" value="ECO:0007669"/>
    <property type="project" value="InterPro"/>
</dbReference>
<evidence type="ECO:0000259" key="14">
    <source>
        <dbReference type="SMART" id="SM00867"/>
    </source>
</evidence>
<dbReference type="EMBL" id="LT598653">
    <property type="protein sequence ID" value="SBV32987.1"/>
    <property type="molecule type" value="Genomic_DNA"/>
</dbReference>
<evidence type="ECO:0000256" key="5">
    <source>
        <dbReference type="ARBA" id="ARBA00022617"/>
    </source>
</evidence>
<dbReference type="Pfam" id="PF04264">
    <property type="entry name" value="YceI"/>
    <property type="match status" value="1"/>
</dbReference>
<dbReference type="Pfam" id="PF01292">
    <property type="entry name" value="Ni_hydr_CYTB"/>
    <property type="match status" value="1"/>
</dbReference>
<dbReference type="InterPro" id="IPR011577">
    <property type="entry name" value="Cyt_b561_bac/Ni-Hgenase"/>
</dbReference>
<reference evidence="15" key="1">
    <citation type="submission" date="2016-03" db="EMBL/GenBank/DDBJ databases">
        <authorList>
            <person name="Ploux O."/>
        </authorList>
    </citation>
    <scope>NUCLEOTIDE SEQUENCE</scope>
    <source>
        <strain evidence="15">UC10</strain>
    </source>
</reference>
<dbReference type="Gene3D" id="2.40.128.110">
    <property type="entry name" value="Lipid/polyisoprenoid-binding, YceI-like"/>
    <property type="match status" value="1"/>
</dbReference>
<evidence type="ECO:0000256" key="2">
    <source>
        <dbReference type="ARBA" id="ARBA00004651"/>
    </source>
</evidence>
<dbReference type="SUPFAM" id="SSF101874">
    <property type="entry name" value="YceI-like"/>
    <property type="match status" value="1"/>
</dbReference>
<evidence type="ECO:0000256" key="3">
    <source>
        <dbReference type="ARBA" id="ARBA00022448"/>
    </source>
</evidence>
<gene>
    <name evidence="15" type="ORF">SPPYR_1867</name>
</gene>
<keyword evidence="6 13" id="KW-0812">Transmembrane</keyword>
<feature type="domain" description="Lipid/polyisoprenoid-binding YceI-like" evidence="14">
    <location>
        <begin position="258"/>
        <end position="417"/>
    </location>
</feature>
<name>A0A1Y5PZP2_9SPHN</name>
<dbReference type="InterPro" id="IPR007372">
    <property type="entry name" value="Lipid/polyisoprenoid-bd_YceI"/>
</dbReference>
<comment type="cofactor">
    <cofactor evidence="1">
        <name>heme b</name>
        <dbReference type="ChEBI" id="CHEBI:60344"/>
    </cofactor>
</comment>
<evidence type="ECO:0000256" key="7">
    <source>
        <dbReference type="ARBA" id="ARBA00022723"/>
    </source>
</evidence>
<dbReference type="GO" id="GO:0020037">
    <property type="term" value="F:heme binding"/>
    <property type="evidence" value="ECO:0007669"/>
    <property type="project" value="TreeGrafter"/>
</dbReference>
<evidence type="ECO:0000256" key="1">
    <source>
        <dbReference type="ARBA" id="ARBA00001970"/>
    </source>
</evidence>
<feature type="transmembrane region" description="Helical" evidence="13">
    <location>
        <begin position="180"/>
        <end position="202"/>
    </location>
</feature>
<dbReference type="KEGG" id="sphu:SPPYR_1867"/>
<evidence type="ECO:0000256" key="9">
    <source>
        <dbReference type="ARBA" id="ARBA00022989"/>
    </source>
</evidence>
<feature type="transmembrane region" description="Helical" evidence="13">
    <location>
        <begin position="137"/>
        <end position="159"/>
    </location>
</feature>
<evidence type="ECO:0000313" key="15">
    <source>
        <dbReference type="EMBL" id="SBV32987.1"/>
    </source>
</evidence>
<dbReference type="InterPro" id="IPR036761">
    <property type="entry name" value="TTHA0802/YceI-like_sf"/>
</dbReference>
<keyword evidence="3" id="KW-0813">Transport</keyword>
<dbReference type="RefSeq" id="WP_295326583.1">
    <property type="nucleotide sequence ID" value="NZ_LT598653.1"/>
</dbReference>
<dbReference type="GO" id="GO:0005886">
    <property type="term" value="C:plasma membrane"/>
    <property type="evidence" value="ECO:0007669"/>
    <property type="project" value="UniProtKB-SubCell"/>
</dbReference>
<evidence type="ECO:0000256" key="10">
    <source>
        <dbReference type="ARBA" id="ARBA00023004"/>
    </source>
</evidence>
<dbReference type="InterPro" id="IPR016174">
    <property type="entry name" value="Di-haem_cyt_TM"/>
</dbReference>
<feature type="transmembrane region" description="Helical" evidence="13">
    <location>
        <begin position="88"/>
        <end position="105"/>
    </location>
</feature>
<proteinExistence type="inferred from homology"/>
<keyword evidence="7" id="KW-0479">Metal-binding</keyword>
<keyword evidence="10" id="KW-0408">Iron</keyword>
<organism evidence="15">
    <name type="scientific">uncultured Sphingopyxis sp</name>
    <dbReference type="NCBI Taxonomy" id="310581"/>
    <lineage>
        <taxon>Bacteria</taxon>
        <taxon>Pseudomonadati</taxon>
        <taxon>Pseudomonadota</taxon>
        <taxon>Alphaproteobacteria</taxon>
        <taxon>Sphingomonadales</taxon>
        <taxon>Sphingomonadaceae</taxon>
        <taxon>Sphingopyxis</taxon>
        <taxon>environmental samples</taxon>
    </lineage>
</organism>
<evidence type="ECO:0000256" key="8">
    <source>
        <dbReference type="ARBA" id="ARBA00022982"/>
    </source>
</evidence>
<keyword evidence="11 13" id="KW-0472">Membrane</keyword>
<keyword evidence="5" id="KW-0349">Heme</keyword>
<dbReference type="PANTHER" id="PTHR30529">
    <property type="entry name" value="CYTOCHROME B561"/>
    <property type="match status" value="1"/>
</dbReference>
<comment type="subcellular location">
    <subcellularLocation>
        <location evidence="2">Cell membrane</location>
        <topology evidence="2">Multi-pass membrane protein</topology>
    </subcellularLocation>
</comment>
<dbReference type="PANTHER" id="PTHR30529:SF7">
    <property type="entry name" value="CYTOCHROME B561 BACTERIAL_NI-HYDROGENASE DOMAIN-CONTAINING PROTEIN"/>
    <property type="match status" value="1"/>
</dbReference>
<keyword evidence="4" id="KW-1003">Cell membrane</keyword>
<keyword evidence="9 13" id="KW-1133">Transmembrane helix</keyword>
<dbReference type="SUPFAM" id="SSF81342">
    <property type="entry name" value="Transmembrane di-heme cytochromes"/>
    <property type="match status" value="1"/>
</dbReference>
<dbReference type="GO" id="GO:0022904">
    <property type="term" value="P:respiratory electron transport chain"/>
    <property type="evidence" value="ECO:0007669"/>
    <property type="project" value="InterPro"/>
</dbReference>
<evidence type="ECO:0000256" key="4">
    <source>
        <dbReference type="ARBA" id="ARBA00022475"/>
    </source>
</evidence>
<evidence type="ECO:0000256" key="11">
    <source>
        <dbReference type="ARBA" id="ARBA00023136"/>
    </source>
</evidence>
<evidence type="ECO:0000256" key="13">
    <source>
        <dbReference type="SAM" id="Phobius"/>
    </source>
</evidence>
<evidence type="ECO:0000256" key="6">
    <source>
        <dbReference type="ARBA" id="ARBA00022692"/>
    </source>
</evidence>
<evidence type="ECO:0000256" key="12">
    <source>
        <dbReference type="ARBA" id="ARBA00037975"/>
    </source>
</evidence>
<dbReference type="InterPro" id="IPR052168">
    <property type="entry name" value="Cytochrome_b561_oxidase"/>
</dbReference>